<dbReference type="InterPro" id="IPR045336">
    <property type="entry name" value="MmgE_PrpD_N"/>
</dbReference>
<evidence type="ECO:0000313" key="5">
    <source>
        <dbReference type="EMBL" id="ABD71877.1"/>
    </source>
</evidence>
<name>Q21QS6_ALBFT</name>
<sequence length="481" mass="51144">MSSPSEGPRPMHDSTMKHEAQEQTVSEQIGAFVEKLTLDRVPAAIVERAKYLILDAVGCAVAAREEPFALTMSAAAAQLSGDGPRGVIGMAARLPLRDAALVNSMLAHGLDYDDTHTAGVIHLTVSTFPVALAMAARSDATGAALLTAYIAGIETGARIASVAKGGFHRAGFHPTSLVGTFACTLVAGKLLGLSPDGLADAQGIALSLASGSLQFLEDGSWTKRLHPGWAASAGITAASYAQSQIPAPHAAYEGRYGLFRTHLPPDLLAACDESLATAGLMQQWELEQVAVKPFPACHLLHGCADAAIALHREGVDPQRIRRIRGLVPAGVVQVVCEPMQAKRRPVSDYDAKFSMPYAVACGLLRGRFALDDLNAEAIADSAIQALMDLVEYAVDEASTYPRHYTGEVIVELDDGSTRRHRVAINRGNAERPITGADIESKFFENFTRTATHEQAQQVLDAVLHLDTLPSAARFESLLTLQ</sequence>
<feature type="compositionally biased region" description="Basic and acidic residues" evidence="2">
    <location>
        <begin position="9"/>
        <end position="21"/>
    </location>
</feature>
<dbReference type="InterPro" id="IPR042183">
    <property type="entry name" value="MmgE/PrpD_sf_1"/>
</dbReference>
<dbReference type="KEGG" id="rfr:Rfer_4189"/>
<feature type="region of interest" description="Disordered" evidence="2">
    <location>
        <begin position="1"/>
        <end position="23"/>
    </location>
</feature>
<proteinExistence type="inferred from homology"/>
<dbReference type="EMBL" id="CP000267">
    <property type="protein sequence ID" value="ABD71877.1"/>
    <property type="molecule type" value="Genomic_DNA"/>
</dbReference>
<dbReference type="PANTHER" id="PTHR16943">
    <property type="entry name" value="2-METHYLCITRATE DEHYDRATASE-RELATED"/>
    <property type="match status" value="1"/>
</dbReference>
<gene>
    <name evidence="5" type="ordered locus">Rfer_4189</name>
</gene>
<evidence type="ECO:0000256" key="1">
    <source>
        <dbReference type="ARBA" id="ARBA00006174"/>
    </source>
</evidence>
<dbReference type="InterPro" id="IPR042188">
    <property type="entry name" value="MmgE/PrpD_sf_2"/>
</dbReference>
<dbReference type="Pfam" id="PF03972">
    <property type="entry name" value="MmgE_PrpD_N"/>
    <property type="match status" value="1"/>
</dbReference>
<keyword evidence="6" id="KW-1185">Reference proteome</keyword>
<dbReference type="Pfam" id="PF19305">
    <property type="entry name" value="MmgE_PrpD_C"/>
    <property type="match status" value="1"/>
</dbReference>
<accession>Q21QS6</accession>
<dbReference type="PANTHER" id="PTHR16943:SF8">
    <property type="entry name" value="2-METHYLCITRATE DEHYDRATASE"/>
    <property type="match status" value="1"/>
</dbReference>
<dbReference type="RefSeq" id="WP_011466435.1">
    <property type="nucleotide sequence ID" value="NC_007908.1"/>
</dbReference>
<dbReference type="HOGENOM" id="CLU_026574_1_1_4"/>
<dbReference type="GO" id="GO:0016829">
    <property type="term" value="F:lyase activity"/>
    <property type="evidence" value="ECO:0007669"/>
    <property type="project" value="InterPro"/>
</dbReference>
<dbReference type="InterPro" id="IPR005656">
    <property type="entry name" value="MmgE_PrpD"/>
</dbReference>
<dbReference type="AlphaFoldDB" id="Q21QS6"/>
<dbReference type="OrthoDB" id="9797528at2"/>
<evidence type="ECO:0000313" key="6">
    <source>
        <dbReference type="Proteomes" id="UP000008332"/>
    </source>
</evidence>
<dbReference type="InterPro" id="IPR045337">
    <property type="entry name" value="MmgE_PrpD_C"/>
</dbReference>
<feature type="domain" description="MmgE/PrpD N-terminal" evidence="3">
    <location>
        <begin position="27"/>
        <end position="264"/>
    </location>
</feature>
<dbReference type="SUPFAM" id="SSF103378">
    <property type="entry name" value="2-methylcitrate dehydratase PrpD"/>
    <property type="match status" value="1"/>
</dbReference>
<evidence type="ECO:0000259" key="4">
    <source>
        <dbReference type="Pfam" id="PF19305"/>
    </source>
</evidence>
<organism evidence="5 6">
    <name type="scientific">Albidiferax ferrireducens (strain ATCC BAA-621 / DSM 15236 / T118)</name>
    <name type="common">Rhodoferax ferrireducens</name>
    <dbReference type="NCBI Taxonomy" id="338969"/>
    <lineage>
        <taxon>Bacteria</taxon>
        <taxon>Pseudomonadati</taxon>
        <taxon>Pseudomonadota</taxon>
        <taxon>Betaproteobacteria</taxon>
        <taxon>Burkholderiales</taxon>
        <taxon>Comamonadaceae</taxon>
        <taxon>Rhodoferax</taxon>
    </lineage>
</organism>
<evidence type="ECO:0000256" key="2">
    <source>
        <dbReference type="SAM" id="MobiDB-lite"/>
    </source>
</evidence>
<evidence type="ECO:0000259" key="3">
    <source>
        <dbReference type="Pfam" id="PF03972"/>
    </source>
</evidence>
<dbReference type="STRING" id="338969.Rfer_4189"/>
<dbReference type="InterPro" id="IPR036148">
    <property type="entry name" value="MmgE/PrpD_sf"/>
</dbReference>
<reference evidence="6" key="1">
    <citation type="submission" date="2006-02" db="EMBL/GenBank/DDBJ databases">
        <title>Complete sequence of chromosome of Rhodoferax ferrireducens DSM 15236.</title>
        <authorList>
            <person name="Copeland A."/>
            <person name="Lucas S."/>
            <person name="Lapidus A."/>
            <person name="Barry K."/>
            <person name="Detter J.C."/>
            <person name="Glavina del Rio T."/>
            <person name="Hammon N."/>
            <person name="Israni S."/>
            <person name="Pitluck S."/>
            <person name="Brettin T."/>
            <person name="Bruce D."/>
            <person name="Han C."/>
            <person name="Tapia R."/>
            <person name="Gilna P."/>
            <person name="Kiss H."/>
            <person name="Schmutz J."/>
            <person name="Larimer F."/>
            <person name="Land M."/>
            <person name="Kyrpides N."/>
            <person name="Ivanova N."/>
            <person name="Richardson P."/>
        </authorList>
    </citation>
    <scope>NUCLEOTIDE SEQUENCE [LARGE SCALE GENOMIC DNA]</scope>
    <source>
        <strain evidence="6">ATCC BAA-621 / DSM 15236 / T118</strain>
    </source>
</reference>
<dbReference type="Gene3D" id="1.10.4100.10">
    <property type="entry name" value="2-methylcitrate dehydratase PrpD"/>
    <property type="match status" value="1"/>
</dbReference>
<dbReference type="Gene3D" id="3.30.1330.120">
    <property type="entry name" value="2-methylcitrate dehydratase PrpD"/>
    <property type="match status" value="1"/>
</dbReference>
<dbReference type="eggNOG" id="COG2079">
    <property type="taxonomic scope" value="Bacteria"/>
</dbReference>
<dbReference type="Proteomes" id="UP000008332">
    <property type="component" value="Chromosome"/>
</dbReference>
<protein>
    <submittedName>
        <fullName evidence="5">MmgE/PrpD</fullName>
    </submittedName>
</protein>
<comment type="similarity">
    <text evidence="1">Belongs to the PrpD family.</text>
</comment>
<feature type="domain" description="MmgE/PrpD C-terminal" evidence="4">
    <location>
        <begin position="294"/>
        <end position="464"/>
    </location>
</feature>